<proteinExistence type="predicted"/>
<dbReference type="PROSITE" id="PS50297">
    <property type="entry name" value="ANK_REP_REGION"/>
    <property type="match status" value="1"/>
</dbReference>
<reference evidence="6" key="1">
    <citation type="journal article" date="2020" name="Plant J.">
        <title>Transposons played a major role in the diversification between the closely related almond and peach genomes: results from the almond genome sequence.</title>
        <authorList>
            <person name="Alioto T."/>
            <person name="Alexiou K.G."/>
            <person name="Bardil A."/>
            <person name="Barteri F."/>
            <person name="Castanera R."/>
            <person name="Cruz F."/>
            <person name="Dhingra A."/>
            <person name="Duval H."/>
            <person name="Fernandez I Marti A."/>
            <person name="Frias L."/>
            <person name="Galan B."/>
            <person name="Garcia J.L."/>
            <person name="Howad W."/>
            <person name="Gomez-Garrido J."/>
            <person name="Gut M."/>
            <person name="Julca I."/>
            <person name="Morata J."/>
            <person name="Puigdomenech P."/>
            <person name="Ribeca P."/>
            <person name="Rubio Cabetas M.J."/>
            <person name="Vlasova A."/>
            <person name="Wirthensohn M."/>
            <person name="Garcia-Mas J."/>
            <person name="Gabaldon T."/>
            <person name="Casacuberta J.M."/>
            <person name="Arus P."/>
        </authorList>
    </citation>
    <scope>NUCLEOTIDE SEQUENCE [LARGE SCALE GENOMIC DNA]</scope>
    <source>
        <strain evidence="6">cv. Texas</strain>
    </source>
</reference>
<dbReference type="FunCoup" id="A0A5E4GQJ0">
    <property type="interactions" value="124"/>
</dbReference>
<dbReference type="OMA" id="CSILAMM"/>
<feature type="transmembrane region" description="Helical" evidence="2">
    <location>
        <begin position="672"/>
        <end position="695"/>
    </location>
</feature>
<dbReference type="GO" id="GO:0016020">
    <property type="term" value="C:membrane"/>
    <property type="evidence" value="ECO:0007669"/>
    <property type="project" value="TreeGrafter"/>
</dbReference>
<dbReference type="PANTHER" id="PTHR24177">
    <property type="entry name" value="CASKIN"/>
    <property type="match status" value="1"/>
</dbReference>
<organism evidence="5 6">
    <name type="scientific">Prunus dulcis</name>
    <name type="common">Almond</name>
    <name type="synonym">Amygdalus dulcis</name>
    <dbReference type="NCBI Taxonomy" id="3755"/>
    <lineage>
        <taxon>Eukaryota</taxon>
        <taxon>Viridiplantae</taxon>
        <taxon>Streptophyta</taxon>
        <taxon>Embryophyta</taxon>
        <taxon>Tracheophyta</taxon>
        <taxon>Spermatophyta</taxon>
        <taxon>Magnoliopsida</taxon>
        <taxon>eudicotyledons</taxon>
        <taxon>Gunneridae</taxon>
        <taxon>Pentapetalae</taxon>
        <taxon>rosids</taxon>
        <taxon>fabids</taxon>
        <taxon>Rosales</taxon>
        <taxon>Rosaceae</taxon>
        <taxon>Amygdaloideae</taxon>
        <taxon>Amygdaleae</taxon>
        <taxon>Prunus</taxon>
    </lineage>
</organism>
<keyword evidence="1" id="KW-0040">ANK repeat</keyword>
<feature type="repeat" description="ANK" evidence="1">
    <location>
        <begin position="153"/>
        <end position="175"/>
    </location>
</feature>
<evidence type="ECO:0000256" key="1">
    <source>
        <dbReference type="PROSITE-ProRule" id="PRU00023"/>
    </source>
</evidence>
<dbReference type="PROSITE" id="PS50088">
    <property type="entry name" value="ANK_REPEAT"/>
    <property type="match status" value="1"/>
</dbReference>
<dbReference type="InterPro" id="IPR036770">
    <property type="entry name" value="Ankyrin_rpt-contain_sf"/>
</dbReference>
<dbReference type="SMART" id="SM00248">
    <property type="entry name" value="ANK"/>
    <property type="match status" value="3"/>
</dbReference>
<dbReference type="PANTHER" id="PTHR24177:SF329">
    <property type="entry name" value="ANKYRIN REPEAT PROTEIN"/>
    <property type="match status" value="1"/>
</dbReference>
<gene>
    <name evidence="5" type="ORF">ALMOND_2B003354</name>
</gene>
<evidence type="ECO:0000313" key="5">
    <source>
        <dbReference type="EMBL" id="VVA41832.1"/>
    </source>
</evidence>
<keyword evidence="2" id="KW-1133">Transmembrane helix</keyword>
<dbReference type="Gramene" id="VVA41832">
    <property type="protein sequence ID" value="VVA41832"/>
    <property type="gene ID" value="Prudul26B003354"/>
</dbReference>
<sequence>MVEGLVPAGAIVVDVLSKDNYEHWSALVKNYLLAQDLWDVVEATAEPPVPEEADQLIGRKKTAAALHAIQISCGPDAFSVIKEISSSKIAWDILAQTFKPQRWRSVQSANSSNNPDENNDLRRFFAAVKIGDWEETNNILRGNPNAIRARSSTGETALHIATKLGDENMVEKLVDLMTAEDLEIQDFGWTALHLAARLSLKMVKCMVGRNMNLNLLGMVEESHGLTPILFAAKNDLWDIVHYLYPLTPIEDLMPENGPYGAGLVCFCFYAKQFDIALDLLQRYPRLAITKGPTGESPIFVLADIPSVFPSGTPLKFWQRWIYDCIHIQPPAIPDVSVNVQNPEIELGSQRNISFSGLLQGLSSTLHNLLGINHICEMKLIHDRSLYILDHMVNKAVKDVDIQEREDGLVYEAVFQAVRRGIIEFVIRLCKVDPDVLWRNNSMGRNIFHYSIECRQEKVYSLIYGVRQRNLISTFSDAFGNDMLHLAGMLSPTEKLDRISGAALQMQRERQWFKEVKSTVVLPSGVRAFNKEGKRPHELFTQNHKKLKEEGEKWMKDAATSCTVVGALTITIMFAAAFTVPGGNNGGTGFPIFLHKKMFMVFIVSDAISLFSSITSVLMFLGILTSRYAEDDFLKSLPTKMIIGLSTLLISIATMMVAFCSALILMLHERLQIVIPIIFLASIPVALFIGMQFALLREIFISTYGGGIFDKKVKRWI</sequence>
<dbReference type="Proteomes" id="UP000327085">
    <property type="component" value="Chromosome 2"/>
</dbReference>
<dbReference type="Pfam" id="PF13961">
    <property type="entry name" value="DUF4219"/>
    <property type="match status" value="1"/>
</dbReference>
<accession>A0A5E4GQJ0</accession>
<evidence type="ECO:0000256" key="2">
    <source>
        <dbReference type="SAM" id="Phobius"/>
    </source>
</evidence>
<dbReference type="InterPro" id="IPR002110">
    <property type="entry name" value="Ankyrin_rpt"/>
</dbReference>
<evidence type="ECO:0000259" key="3">
    <source>
        <dbReference type="Pfam" id="PF13961"/>
    </source>
</evidence>
<dbReference type="EMBL" id="CABIKO010001561">
    <property type="protein sequence ID" value="VVA41832.1"/>
    <property type="molecule type" value="Genomic_DNA"/>
</dbReference>
<dbReference type="InterPro" id="IPR026961">
    <property type="entry name" value="PGG_dom"/>
</dbReference>
<feature type="domain" description="DUF4219" evidence="3">
    <location>
        <begin position="16"/>
        <end position="42"/>
    </location>
</feature>
<keyword evidence="2" id="KW-0812">Transmembrane</keyword>
<feature type="transmembrane region" description="Helical" evidence="2">
    <location>
        <begin position="557"/>
        <end position="577"/>
    </location>
</feature>
<feature type="transmembrane region" description="Helical" evidence="2">
    <location>
        <begin position="597"/>
        <end position="620"/>
    </location>
</feature>
<name>A0A5E4GQJ0_PRUDU</name>
<dbReference type="SUPFAM" id="SSF48403">
    <property type="entry name" value="Ankyrin repeat"/>
    <property type="match status" value="1"/>
</dbReference>
<dbReference type="Pfam" id="PF13962">
    <property type="entry name" value="PGG"/>
    <property type="match status" value="1"/>
</dbReference>
<keyword evidence="2" id="KW-0472">Membrane</keyword>
<feature type="domain" description="PGG" evidence="4">
    <location>
        <begin position="551"/>
        <end position="664"/>
    </location>
</feature>
<dbReference type="Gene3D" id="1.25.40.20">
    <property type="entry name" value="Ankyrin repeat-containing domain"/>
    <property type="match status" value="1"/>
</dbReference>
<dbReference type="AlphaFoldDB" id="A0A5E4GQJ0"/>
<evidence type="ECO:0000313" key="6">
    <source>
        <dbReference type="Proteomes" id="UP000327085"/>
    </source>
</evidence>
<protein>
    <submittedName>
        <fullName evidence="5">PREDICTED: ankyrin</fullName>
    </submittedName>
</protein>
<dbReference type="InParanoid" id="A0A5E4GQJ0"/>
<dbReference type="InterPro" id="IPR025314">
    <property type="entry name" value="DUF4219"/>
</dbReference>
<evidence type="ECO:0000259" key="4">
    <source>
        <dbReference type="Pfam" id="PF13962"/>
    </source>
</evidence>
<dbReference type="Pfam" id="PF12796">
    <property type="entry name" value="Ank_2"/>
    <property type="match status" value="1"/>
</dbReference>
<feature type="transmembrane region" description="Helical" evidence="2">
    <location>
        <begin position="641"/>
        <end position="666"/>
    </location>
</feature>